<evidence type="ECO:0000313" key="7">
    <source>
        <dbReference type="Proteomes" id="UP000694561"/>
    </source>
</evidence>
<keyword evidence="3" id="KW-0378">Hydrolase</keyword>
<reference evidence="6" key="1">
    <citation type="submission" date="2025-08" db="UniProtKB">
        <authorList>
            <consortium name="Ensembl"/>
        </authorList>
    </citation>
    <scope>IDENTIFICATION</scope>
</reference>
<keyword evidence="7" id="KW-1185">Reference proteome</keyword>
<protein>
    <recommendedName>
        <fullName evidence="8">Peptidase S26 domain-containing protein</fullName>
    </recommendedName>
</protein>
<evidence type="ECO:0000256" key="2">
    <source>
        <dbReference type="ARBA" id="ARBA00022792"/>
    </source>
</evidence>
<dbReference type="GeneTree" id="ENSGT00940000166727"/>
<dbReference type="InterPro" id="IPR036286">
    <property type="entry name" value="LexA/Signal_pep-like_sf"/>
</dbReference>
<sequence length="69" mass="7951">MDHVWLEGGNLHNSTDCKYFGPIPCRLIRGCVFFKIWPLSDLDFYLKADPQSHSDRAGRMVEKDEGHSL</sequence>
<dbReference type="InterPro" id="IPR052064">
    <property type="entry name" value="Mito_IMP1_subunit"/>
</dbReference>
<dbReference type="GO" id="GO:0006627">
    <property type="term" value="P:protein processing involved in protein targeting to mitochondrion"/>
    <property type="evidence" value="ECO:0007669"/>
    <property type="project" value="TreeGrafter"/>
</dbReference>
<evidence type="ECO:0000256" key="1">
    <source>
        <dbReference type="ARBA" id="ARBA00004273"/>
    </source>
</evidence>
<dbReference type="GO" id="GO:0042720">
    <property type="term" value="C:mitochondrial inner membrane peptidase complex"/>
    <property type="evidence" value="ECO:0007669"/>
    <property type="project" value="TreeGrafter"/>
</dbReference>
<dbReference type="Gene3D" id="2.10.109.10">
    <property type="entry name" value="Umud Fragment, subunit A"/>
    <property type="match status" value="1"/>
</dbReference>
<accession>A0A8C6FDN5</accession>
<comment type="subcellular location">
    <subcellularLocation>
        <location evidence="1">Mitochondrion inner membrane</location>
    </subcellularLocation>
</comment>
<evidence type="ECO:0008006" key="8">
    <source>
        <dbReference type="Google" id="ProtNLM"/>
    </source>
</evidence>
<evidence type="ECO:0000256" key="5">
    <source>
        <dbReference type="ARBA" id="ARBA00023136"/>
    </source>
</evidence>
<proteinExistence type="predicted"/>
<organism evidence="6 7">
    <name type="scientific">Monodon monoceros</name>
    <name type="common">Narwhal</name>
    <name type="synonym">Ceratodon monodon</name>
    <dbReference type="NCBI Taxonomy" id="40151"/>
    <lineage>
        <taxon>Eukaryota</taxon>
        <taxon>Metazoa</taxon>
        <taxon>Chordata</taxon>
        <taxon>Craniata</taxon>
        <taxon>Vertebrata</taxon>
        <taxon>Euteleostomi</taxon>
        <taxon>Mammalia</taxon>
        <taxon>Eutheria</taxon>
        <taxon>Laurasiatheria</taxon>
        <taxon>Artiodactyla</taxon>
        <taxon>Whippomorpha</taxon>
        <taxon>Cetacea</taxon>
        <taxon>Odontoceti</taxon>
        <taxon>Monodontidae</taxon>
        <taxon>Monodon</taxon>
    </lineage>
</organism>
<name>A0A8C6FDN5_MONMO</name>
<dbReference type="SUPFAM" id="SSF51306">
    <property type="entry name" value="LexA/Signal peptidase"/>
    <property type="match status" value="1"/>
</dbReference>
<keyword evidence="5" id="KW-0472">Membrane</keyword>
<evidence type="ECO:0000256" key="3">
    <source>
        <dbReference type="ARBA" id="ARBA00022801"/>
    </source>
</evidence>
<dbReference type="PANTHER" id="PTHR12383:SF16">
    <property type="entry name" value="MITOCHONDRIAL INNER MEMBRANE PROTEASE SUBUNIT 1"/>
    <property type="match status" value="1"/>
</dbReference>
<dbReference type="PANTHER" id="PTHR12383">
    <property type="entry name" value="PROTEASE FAMILY S26 MITOCHONDRIAL INNER MEMBRANE PROTEASE-RELATED"/>
    <property type="match status" value="1"/>
</dbReference>
<reference evidence="6" key="2">
    <citation type="submission" date="2025-09" db="UniProtKB">
        <authorList>
            <consortium name="Ensembl"/>
        </authorList>
    </citation>
    <scope>IDENTIFICATION</scope>
</reference>
<dbReference type="Proteomes" id="UP000694561">
    <property type="component" value="Unplaced"/>
</dbReference>
<keyword evidence="2" id="KW-0999">Mitochondrion inner membrane</keyword>
<dbReference type="Ensembl" id="ENSMMNT00015031772.1">
    <property type="protein sequence ID" value="ENSMMNP00015028904.1"/>
    <property type="gene ID" value="ENSMMNG00015021080.1"/>
</dbReference>
<dbReference type="GO" id="GO:0016787">
    <property type="term" value="F:hydrolase activity"/>
    <property type="evidence" value="ECO:0007669"/>
    <property type="project" value="UniProtKB-KW"/>
</dbReference>
<keyword evidence="4" id="KW-0496">Mitochondrion</keyword>
<dbReference type="AlphaFoldDB" id="A0A8C6FDN5"/>
<evidence type="ECO:0000313" key="6">
    <source>
        <dbReference type="Ensembl" id="ENSMMNP00015028904.1"/>
    </source>
</evidence>
<evidence type="ECO:0000256" key="4">
    <source>
        <dbReference type="ARBA" id="ARBA00023128"/>
    </source>
</evidence>